<dbReference type="Gramene" id="TraesNOR6A03G03433550.1">
    <property type="protein sequence ID" value="TraesNOR6A03G03433550.1.CDS1"/>
    <property type="gene ID" value="TraesNOR6A03G03433550"/>
</dbReference>
<dbReference type="SUPFAM" id="SSF81383">
    <property type="entry name" value="F-box domain"/>
    <property type="match status" value="1"/>
</dbReference>
<dbReference type="Gene3D" id="1.20.1280.50">
    <property type="match status" value="1"/>
</dbReference>
<organism evidence="2">
    <name type="scientific">Triticum aestivum</name>
    <name type="common">Wheat</name>
    <dbReference type="NCBI Taxonomy" id="4565"/>
    <lineage>
        <taxon>Eukaryota</taxon>
        <taxon>Viridiplantae</taxon>
        <taxon>Streptophyta</taxon>
        <taxon>Embryophyta</taxon>
        <taxon>Tracheophyta</taxon>
        <taxon>Spermatophyta</taxon>
        <taxon>Magnoliopsida</taxon>
        <taxon>Liliopsida</taxon>
        <taxon>Poales</taxon>
        <taxon>Poaceae</taxon>
        <taxon>BOP clade</taxon>
        <taxon>Pooideae</taxon>
        <taxon>Triticodae</taxon>
        <taxon>Triticeae</taxon>
        <taxon>Triticinae</taxon>
        <taxon>Triticum</taxon>
    </lineage>
</organism>
<evidence type="ECO:0000313" key="3">
    <source>
        <dbReference type="Proteomes" id="UP000019116"/>
    </source>
</evidence>
<sequence length="428" mass="48215">MDETAAPLPEAVSLPDDAIREILVRVEGTATLFRCAVTCKNWSRLVADASFLRRRWPDDHGASRFLAGFLAPKRLDRTDPDFRTGKPMFATFFVPTPRSVFARRSLSSFFPNADACNLDSAEPLTARRGLLLVRLSPNVAVGYKYGKSVVHLAVCNPLAGVCEVLPPLCGHLDFRESSYTILTSADYSSSAEQQSLQPGYSTFFKVLIIGPMKFGPPSLYRFSSSESRWSKPIKLTFDTAGGIRDCKHPDAIVCRGKVHWSVRNWYPDYSVDMDMETLHISQTMIMDRTTYSETNEDPQLAVTAEGTPLVLLLSRPGLQLKVCTRQDGRKSENGAVVKATWLTTRTVELKPPSPIKRRPEKIYLRLLGEKSGTMLLKDSQRQIYVADVETGEMEEFELPNGFDGLNRRKVMLFKMDWLALFVSRLRKW</sequence>
<evidence type="ECO:0000313" key="2">
    <source>
        <dbReference type="EnsemblPlants" id="TraesCS6A02G367600.1.cds1"/>
    </source>
</evidence>
<dbReference type="Gramene" id="TraesCLE_scaffold_021225_01G000600.1">
    <property type="protein sequence ID" value="TraesCLE_scaffold_021225_01G000600.1"/>
    <property type="gene ID" value="TraesCLE_scaffold_021225_01G000600"/>
</dbReference>
<dbReference type="OrthoDB" id="719408at2759"/>
<dbReference type="Proteomes" id="UP000019116">
    <property type="component" value="Chromosome 6A"/>
</dbReference>
<dbReference type="AlphaFoldDB" id="A0A3B6NWK9"/>
<dbReference type="PANTHER" id="PTHR35828:SF34">
    <property type="entry name" value="F-BOX DOMAIN-CONTAINING PROTEIN"/>
    <property type="match status" value="1"/>
</dbReference>
<protein>
    <recommendedName>
        <fullName evidence="1">F-box domain-containing protein</fullName>
    </recommendedName>
</protein>
<dbReference type="Gramene" id="TraesSTA6A03G03390010.1">
    <property type="protein sequence ID" value="TraesSTA6A03G03390010.1.CDS1"/>
    <property type="gene ID" value="TraesSTA6A03G03390010"/>
</dbReference>
<dbReference type="InterPro" id="IPR036047">
    <property type="entry name" value="F-box-like_dom_sf"/>
</dbReference>
<dbReference type="Pfam" id="PF00646">
    <property type="entry name" value="F-box"/>
    <property type="match status" value="1"/>
</dbReference>
<feature type="domain" description="F-box" evidence="1">
    <location>
        <begin position="13"/>
        <end position="53"/>
    </location>
</feature>
<dbReference type="Gramene" id="TraesRN6A0100922500.1">
    <property type="protein sequence ID" value="TraesRN6A0100922500.1"/>
    <property type="gene ID" value="TraesRN6A0100922500"/>
</dbReference>
<reference evidence="2" key="2">
    <citation type="submission" date="2018-10" db="UniProtKB">
        <authorList>
            <consortium name="EnsemblPlants"/>
        </authorList>
    </citation>
    <scope>IDENTIFICATION</scope>
</reference>
<dbReference type="Gramene" id="TraesLAC6A03G03356840.1">
    <property type="protein sequence ID" value="TraesLAC6A03G03356840.1.CDS1"/>
    <property type="gene ID" value="TraesLAC6A03G03356840"/>
</dbReference>
<dbReference type="Gramene" id="TraesPARA_EIv1.0_1978930.1">
    <property type="protein sequence ID" value="TraesPARA_EIv1.0_1978930.1.CDS1"/>
    <property type="gene ID" value="TraesPARA_EIv1.0_1978930"/>
</dbReference>
<evidence type="ECO:0000259" key="1">
    <source>
        <dbReference type="Pfam" id="PF00646"/>
    </source>
</evidence>
<reference evidence="2" key="1">
    <citation type="submission" date="2018-08" db="EMBL/GenBank/DDBJ databases">
        <authorList>
            <person name="Rossello M."/>
        </authorList>
    </citation>
    <scope>NUCLEOTIDE SEQUENCE [LARGE SCALE GENOMIC DNA]</scope>
    <source>
        <strain evidence="2">cv. Chinese Spring</strain>
    </source>
</reference>
<dbReference type="Gramene" id="TraesCS6A02G367600.1">
    <property type="protein sequence ID" value="TraesCS6A02G367600.1.cds1"/>
    <property type="gene ID" value="TraesCS6A02G367600"/>
</dbReference>
<dbReference type="Gramene" id="TraesMAC6A03G03398870.1">
    <property type="protein sequence ID" value="TraesMAC6A03G03398870.1.CDS1"/>
    <property type="gene ID" value="TraesMAC6A03G03398870"/>
</dbReference>
<keyword evidence="3" id="KW-1185">Reference proteome</keyword>
<dbReference type="Gramene" id="TraesWEE_scaffold_067024_01G000700.1">
    <property type="protein sequence ID" value="TraesWEE_scaffold_067024_01G000700.1"/>
    <property type="gene ID" value="TraesWEE_scaffold_067024_01G000700"/>
</dbReference>
<dbReference type="Gramene" id="TraesCAD_scaffold_087706_01G000700.1">
    <property type="protein sequence ID" value="TraesCAD_scaffold_087706_01G000700.1"/>
    <property type="gene ID" value="TraesCAD_scaffold_087706_01G000700"/>
</dbReference>
<dbReference type="PANTHER" id="PTHR35828">
    <property type="entry name" value="OS08G0203800 PROTEIN-RELATED"/>
    <property type="match status" value="1"/>
</dbReference>
<dbReference type="InterPro" id="IPR001810">
    <property type="entry name" value="F-box_dom"/>
</dbReference>
<dbReference type="Gramene" id="TraesCS6A03G0936300.1">
    <property type="protein sequence ID" value="TraesCS6A03G0936300.1.CDS1"/>
    <property type="gene ID" value="TraesCS6A03G0936300"/>
</dbReference>
<dbReference type="Gramene" id="TraesJUL6A03G03426510.1">
    <property type="protein sequence ID" value="TraesJUL6A03G03426510.1.CDS1"/>
    <property type="gene ID" value="TraesJUL6A03G03426510"/>
</dbReference>
<dbReference type="Gramene" id="TraesSYM6A03G03342540.1">
    <property type="protein sequence ID" value="TraesSYM6A03G03342540.1.CDS1"/>
    <property type="gene ID" value="TraesSYM6A03G03342540"/>
</dbReference>
<dbReference type="Gramene" id="TraesARI6A03G03357210.1">
    <property type="protein sequence ID" value="TraesARI6A03G03357210.1.CDS1"/>
    <property type="gene ID" value="TraesARI6A03G03357210"/>
</dbReference>
<dbReference type="Gramene" id="TraesLDM6A03G03402970.1">
    <property type="protein sequence ID" value="TraesLDM6A03G03402970.1.CDS1"/>
    <property type="gene ID" value="TraesLDM6A03G03402970"/>
</dbReference>
<dbReference type="EnsemblPlants" id="TraesCS6A02G367600.1">
    <property type="protein sequence ID" value="TraesCS6A02G367600.1.cds1"/>
    <property type="gene ID" value="TraesCS6A02G367600"/>
</dbReference>
<name>A0A3B6NWK9_WHEAT</name>
<dbReference type="OMA" id="NADACNL"/>
<dbReference type="Gramene" id="TraesJAG6A03G03392540.1">
    <property type="protein sequence ID" value="TraesJAG6A03G03392540.1.CDS1"/>
    <property type="gene ID" value="TraesJAG6A03G03392540"/>
</dbReference>
<accession>A0A3B6NWK9</accession>
<proteinExistence type="predicted"/>
<dbReference type="Gramene" id="TraesROB_scaffold_058665_01G000400.1">
    <property type="protein sequence ID" value="TraesROB_scaffold_058665_01G000400.1"/>
    <property type="gene ID" value="TraesROB_scaffold_058665_01G000400"/>
</dbReference>